<accession>A0A803N5S1</accession>
<feature type="compositionally biased region" description="Basic and acidic residues" evidence="1">
    <location>
        <begin position="67"/>
        <end position="77"/>
    </location>
</feature>
<protein>
    <submittedName>
        <fullName evidence="2">Uncharacterized protein</fullName>
    </submittedName>
</protein>
<reference evidence="2" key="1">
    <citation type="journal article" date="2017" name="Nature">
        <title>The genome of Chenopodium quinoa.</title>
        <authorList>
            <person name="Jarvis D.E."/>
            <person name="Ho Y.S."/>
            <person name="Lightfoot D.J."/>
            <person name="Schmoeckel S.M."/>
            <person name="Li B."/>
            <person name="Borm T.J.A."/>
            <person name="Ohyanagi H."/>
            <person name="Mineta K."/>
            <person name="Michell C.T."/>
            <person name="Saber N."/>
            <person name="Kharbatia N.M."/>
            <person name="Rupper R.R."/>
            <person name="Sharp A.R."/>
            <person name="Dally N."/>
            <person name="Boughton B.A."/>
            <person name="Woo Y.H."/>
            <person name="Gao G."/>
            <person name="Schijlen E.G.W.M."/>
            <person name="Guo X."/>
            <person name="Momin A.A."/>
            <person name="Negrao S."/>
            <person name="Al-Babili S."/>
            <person name="Gehring C."/>
            <person name="Roessner U."/>
            <person name="Jung C."/>
            <person name="Murphy K."/>
            <person name="Arold S.T."/>
            <person name="Gojobori T."/>
            <person name="van der Linden C.G."/>
            <person name="van Loo E.N."/>
            <person name="Jellen E.N."/>
            <person name="Maughan P.J."/>
            <person name="Tester M."/>
        </authorList>
    </citation>
    <scope>NUCLEOTIDE SEQUENCE [LARGE SCALE GENOMIC DNA]</scope>
    <source>
        <strain evidence="2">cv. PI 614886</strain>
    </source>
</reference>
<dbReference type="AlphaFoldDB" id="A0A803N5S1"/>
<feature type="compositionally biased region" description="Polar residues" evidence="1">
    <location>
        <begin position="56"/>
        <end position="66"/>
    </location>
</feature>
<dbReference type="Gramene" id="AUR62040944-RA">
    <property type="protein sequence ID" value="AUR62040944-RA:cds"/>
    <property type="gene ID" value="AUR62040944"/>
</dbReference>
<evidence type="ECO:0000313" key="3">
    <source>
        <dbReference type="Proteomes" id="UP000596660"/>
    </source>
</evidence>
<name>A0A803N5S1_CHEQI</name>
<organism evidence="2 3">
    <name type="scientific">Chenopodium quinoa</name>
    <name type="common">Quinoa</name>
    <dbReference type="NCBI Taxonomy" id="63459"/>
    <lineage>
        <taxon>Eukaryota</taxon>
        <taxon>Viridiplantae</taxon>
        <taxon>Streptophyta</taxon>
        <taxon>Embryophyta</taxon>
        <taxon>Tracheophyta</taxon>
        <taxon>Spermatophyta</taxon>
        <taxon>Magnoliopsida</taxon>
        <taxon>eudicotyledons</taxon>
        <taxon>Gunneridae</taxon>
        <taxon>Pentapetalae</taxon>
        <taxon>Caryophyllales</taxon>
        <taxon>Chenopodiaceae</taxon>
        <taxon>Chenopodioideae</taxon>
        <taxon>Atripliceae</taxon>
        <taxon>Chenopodium</taxon>
    </lineage>
</organism>
<proteinExistence type="predicted"/>
<keyword evidence="3" id="KW-1185">Reference proteome</keyword>
<evidence type="ECO:0000256" key="1">
    <source>
        <dbReference type="SAM" id="MobiDB-lite"/>
    </source>
</evidence>
<feature type="region of interest" description="Disordered" evidence="1">
    <location>
        <begin position="55"/>
        <end position="77"/>
    </location>
</feature>
<sequence>MARGKSILYFDPRSGSYLVVKVVRPSIGEPAIYLGGEKGTGSQEKEHEVIDVTMEKCSTSSPNRNPSDVERKEEVHSSTEITNVSSRLSIASSNNFNFICKSKGNSRRISRCLITRKAFRQWNTGKRRRTNLSSAASNISTNMFSSCRSQIGKKRKIVTPPISDPPHYQKKSTFNASYCTCSSSFTFLRQCHELVCQSCKSTSVVSIP</sequence>
<dbReference type="EnsemblPlants" id="AUR62044246-RA">
    <property type="protein sequence ID" value="AUR62044246-RA:cds"/>
    <property type="gene ID" value="AUR62044246"/>
</dbReference>
<dbReference type="Gramene" id="AUR62044246-RA">
    <property type="protein sequence ID" value="AUR62044246-RA:cds"/>
    <property type="gene ID" value="AUR62044246"/>
</dbReference>
<reference evidence="2" key="2">
    <citation type="submission" date="2021-03" db="UniProtKB">
        <authorList>
            <consortium name="EnsemblPlants"/>
        </authorList>
    </citation>
    <scope>IDENTIFICATION</scope>
</reference>
<accession>A0A803NDP9</accession>
<dbReference type="EnsemblPlants" id="AUR62040944-RA">
    <property type="protein sequence ID" value="AUR62040944-RA:cds"/>
    <property type="gene ID" value="AUR62040944"/>
</dbReference>
<evidence type="ECO:0000313" key="2">
    <source>
        <dbReference type="EnsemblPlants" id="AUR62040944-RA:cds"/>
    </source>
</evidence>
<dbReference type="Proteomes" id="UP000596660">
    <property type="component" value="Unplaced"/>
</dbReference>